<dbReference type="GO" id="GO:0003677">
    <property type="term" value="F:DNA binding"/>
    <property type="evidence" value="ECO:0007669"/>
    <property type="project" value="UniProtKB-KW"/>
</dbReference>
<dbReference type="InterPro" id="IPR052731">
    <property type="entry name" value="B_subtilis_Trans_State_Reg"/>
</dbReference>
<feature type="domain" description="SpoVT-AbrB" evidence="1">
    <location>
        <begin position="8"/>
        <end position="51"/>
    </location>
</feature>
<dbReference type="Proteomes" id="UP000626786">
    <property type="component" value="Unassembled WGS sequence"/>
</dbReference>
<comment type="caution">
    <text evidence="2">The sequence shown here is derived from an EMBL/GenBank/DDBJ whole genome shotgun (WGS) entry which is preliminary data.</text>
</comment>
<keyword evidence="3" id="KW-1185">Reference proteome</keyword>
<organism evidence="2 3">
    <name type="scientific">Sporosarcina quadrami</name>
    <dbReference type="NCBI Taxonomy" id="2762234"/>
    <lineage>
        <taxon>Bacteria</taxon>
        <taxon>Bacillati</taxon>
        <taxon>Bacillota</taxon>
        <taxon>Bacilli</taxon>
        <taxon>Bacillales</taxon>
        <taxon>Caryophanaceae</taxon>
        <taxon>Sporosarcina</taxon>
    </lineage>
</organism>
<dbReference type="SMART" id="SM00966">
    <property type="entry name" value="SpoVT_AbrB"/>
    <property type="match status" value="1"/>
</dbReference>
<evidence type="ECO:0000259" key="1">
    <source>
        <dbReference type="SMART" id="SM00966"/>
    </source>
</evidence>
<sequence length="93" mass="10679">MRSLGIVRKVDHLGRIVIPKELRSTLQLEKGAPMEIFVDEDMIILRKYVVDEACIVTGDITPENKRLSNGMFISPRGAEILKKEIEDNKKWNQ</sequence>
<dbReference type="NCBIfam" id="TIGR01439">
    <property type="entry name" value="lp_hng_hel_AbrB"/>
    <property type="match status" value="1"/>
</dbReference>
<dbReference type="InterPro" id="IPR037914">
    <property type="entry name" value="SpoVT-AbrB_sf"/>
</dbReference>
<dbReference type="InterPro" id="IPR040678">
    <property type="entry name" value="AbrB_C"/>
</dbReference>
<gene>
    <name evidence="2" type="ORF">H9649_17250</name>
</gene>
<dbReference type="Pfam" id="PF04014">
    <property type="entry name" value="MazE_antitoxin"/>
    <property type="match status" value="1"/>
</dbReference>
<reference evidence="2 3" key="1">
    <citation type="submission" date="2020-08" db="EMBL/GenBank/DDBJ databases">
        <title>A Genomic Blueprint of the Chicken Gut Microbiome.</title>
        <authorList>
            <person name="Gilroy R."/>
            <person name="Ravi A."/>
            <person name="Getino M."/>
            <person name="Pursley I."/>
            <person name="Horton D.L."/>
            <person name="Alikhan N.-F."/>
            <person name="Baker D."/>
            <person name="Gharbi K."/>
            <person name="Hall N."/>
            <person name="Watson M."/>
            <person name="Adriaenssens E.M."/>
            <person name="Foster-Nyarko E."/>
            <person name="Jarju S."/>
            <person name="Secka A."/>
            <person name="Antonio M."/>
            <person name="Oren A."/>
            <person name="Chaudhuri R."/>
            <person name="La Ragione R.M."/>
            <person name="Hildebrand F."/>
            <person name="Pallen M.J."/>
        </authorList>
    </citation>
    <scope>NUCLEOTIDE SEQUENCE [LARGE SCALE GENOMIC DNA]</scope>
    <source>
        <strain evidence="2 3">Sa2YVA2</strain>
    </source>
</reference>
<protein>
    <submittedName>
        <fullName evidence="2">AbrB/MazE/SpoVT family DNA-binding domain-containing protein</fullName>
    </submittedName>
</protein>
<keyword evidence="2" id="KW-0238">DNA-binding</keyword>
<dbReference type="Pfam" id="PF18277">
    <property type="entry name" value="AbrB_C"/>
    <property type="match status" value="1"/>
</dbReference>
<dbReference type="Gene3D" id="2.10.260.10">
    <property type="match status" value="1"/>
</dbReference>
<dbReference type="SUPFAM" id="SSF89447">
    <property type="entry name" value="AbrB/MazE/MraZ-like"/>
    <property type="match status" value="1"/>
</dbReference>
<proteinExistence type="predicted"/>
<dbReference type="InterPro" id="IPR007159">
    <property type="entry name" value="SpoVT-AbrB_dom"/>
</dbReference>
<accession>A0ABR8UE63</accession>
<name>A0ABR8UE63_9BACL</name>
<evidence type="ECO:0000313" key="2">
    <source>
        <dbReference type="EMBL" id="MBD7986320.1"/>
    </source>
</evidence>
<dbReference type="PANTHER" id="PTHR36432">
    <property type="match status" value="1"/>
</dbReference>
<dbReference type="PANTHER" id="PTHR36432:SF1">
    <property type="entry name" value="STAGE V SPORULATION PROTEIN T"/>
    <property type="match status" value="1"/>
</dbReference>
<evidence type="ECO:0000313" key="3">
    <source>
        <dbReference type="Proteomes" id="UP000626786"/>
    </source>
</evidence>
<dbReference type="EMBL" id="JACSQN010000028">
    <property type="protein sequence ID" value="MBD7986320.1"/>
    <property type="molecule type" value="Genomic_DNA"/>
</dbReference>
<dbReference type="RefSeq" id="WP_191696144.1">
    <property type="nucleotide sequence ID" value="NZ_JACSQN010000028.1"/>
</dbReference>